<dbReference type="SUPFAM" id="SSF56601">
    <property type="entry name" value="beta-lactamase/transpeptidase-like"/>
    <property type="match status" value="1"/>
</dbReference>
<comment type="subcellular location">
    <subcellularLocation>
        <location evidence="1">Membrane</location>
    </subcellularLocation>
</comment>
<dbReference type="PANTHER" id="PTHR46825">
    <property type="entry name" value="D-ALANYL-D-ALANINE-CARBOXYPEPTIDASE/ENDOPEPTIDASE AMPH"/>
    <property type="match status" value="1"/>
</dbReference>
<dbReference type="Gene3D" id="3.40.710.10">
    <property type="entry name" value="DD-peptidase/beta-lactamase superfamily"/>
    <property type="match status" value="1"/>
</dbReference>
<sequence length="433" mass="47659">MKYLLPLLILLTAPLLAQETGIESAAMAVERLLDQESGEDITTFINTYMGKVEDRPALVTQIRTLQQELAGLRDGILLDVEDVGAILTLIGNGVEKRLLVAYDFDAQRVTGLSVLPPEERLAFDLERPESAVEYMLDRGMAGLLYVESDGEVLIEQPFGMANESLGVANDTATIFAIGSRPIDFTVAAILLLDQRGELSLDDTLGVHLQGVPVAKRDITLRHLMTGRSGLPDFFHNESDWDADLQWIGRDEALRRLLDQPLIFPPGTGRAHSHGAYGMLAAIVELVSGQSYMNFLGENFFTPAGMTRTGEYGDRQGFSMQDFAVGGGPQFVGLPNIPPNWGPTSWLIKGSGGMYSTLGDLRRFYALVRGDRVFDEEHSRRFRGSSVEVDGSMRGFELFSVSEPPGGQVYLFLNRPGDQAERRKIFRGLEGLVN</sequence>
<dbReference type="InterPro" id="IPR001466">
    <property type="entry name" value="Beta-lactam-related"/>
</dbReference>
<dbReference type="RefSeq" id="WP_136457630.1">
    <property type="nucleotide sequence ID" value="NZ_SRSF01000002.1"/>
</dbReference>
<evidence type="ECO:0000256" key="2">
    <source>
        <dbReference type="ARBA" id="ARBA00023136"/>
    </source>
</evidence>
<evidence type="ECO:0000313" key="5">
    <source>
        <dbReference type="EMBL" id="THH40402.1"/>
    </source>
</evidence>
<feature type="signal peptide" evidence="3">
    <location>
        <begin position="1"/>
        <end position="17"/>
    </location>
</feature>
<dbReference type="Pfam" id="PF00144">
    <property type="entry name" value="Beta-lactamase"/>
    <property type="match status" value="1"/>
</dbReference>
<feature type="chain" id="PRO_5020692325" evidence="3">
    <location>
        <begin position="18"/>
        <end position="433"/>
    </location>
</feature>
<dbReference type="GO" id="GO:0016020">
    <property type="term" value="C:membrane"/>
    <property type="evidence" value="ECO:0007669"/>
    <property type="project" value="UniProtKB-SubCell"/>
</dbReference>
<dbReference type="PANTHER" id="PTHR46825:SF11">
    <property type="entry name" value="PENICILLIN-BINDING PROTEIN 4"/>
    <property type="match status" value="1"/>
</dbReference>
<dbReference type="Proteomes" id="UP000308528">
    <property type="component" value="Unassembled WGS sequence"/>
</dbReference>
<name>A0A4S4NKU3_9BACT</name>
<accession>A0A4S4NKU3</accession>
<protein>
    <submittedName>
        <fullName evidence="5">Class A beta-lactamase-related serine hydrolase</fullName>
    </submittedName>
</protein>
<dbReference type="OrthoDB" id="9793489at2"/>
<dbReference type="AlphaFoldDB" id="A0A4S4NKU3"/>
<evidence type="ECO:0000256" key="1">
    <source>
        <dbReference type="ARBA" id="ARBA00004370"/>
    </source>
</evidence>
<keyword evidence="5" id="KW-0378">Hydrolase</keyword>
<evidence type="ECO:0000256" key="3">
    <source>
        <dbReference type="SAM" id="SignalP"/>
    </source>
</evidence>
<reference evidence="5 6" key="1">
    <citation type="submission" date="2019-04" db="EMBL/GenBank/DDBJ databases">
        <title>Lewinella litorea sp. nov., isolated from a marine sand.</title>
        <authorList>
            <person name="Yoon J.-H."/>
        </authorList>
    </citation>
    <scope>NUCLEOTIDE SEQUENCE [LARGE SCALE GENOMIC DNA]</scope>
    <source>
        <strain evidence="5 6">HSMS-39</strain>
    </source>
</reference>
<proteinExistence type="predicted"/>
<dbReference type="InterPro" id="IPR050491">
    <property type="entry name" value="AmpC-like"/>
</dbReference>
<evidence type="ECO:0000259" key="4">
    <source>
        <dbReference type="Pfam" id="PF00144"/>
    </source>
</evidence>
<evidence type="ECO:0000313" key="6">
    <source>
        <dbReference type="Proteomes" id="UP000308528"/>
    </source>
</evidence>
<dbReference type="InterPro" id="IPR012338">
    <property type="entry name" value="Beta-lactam/transpept-like"/>
</dbReference>
<feature type="domain" description="Beta-lactamase-related" evidence="4">
    <location>
        <begin position="138"/>
        <end position="381"/>
    </location>
</feature>
<gene>
    <name evidence="5" type="ORF">E4021_06615</name>
</gene>
<organism evidence="5 6">
    <name type="scientific">Neolewinella litorea</name>
    <dbReference type="NCBI Taxonomy" id="2562452"/>
    <lineage>
        <taxon>Bacteria</taxon>
        <taxon>Pseudomonadati</taxon>
        <taxon>Bacteroidota</taxon>
        <taxon>Saprospiria</taxon>
        <taxon>Saprospirales</taxon>
        <taxon>Lewinellaceae</taxon>
        <taxon>Neolewinella</taxon>
    </lineage>
</organism>
<keyword evidence="6" id="KW-1185">Reference proteome</keyword>
<comment type="caution">
    <text evidence="5">The sequence shown here is derived from an EMBL/GenBank/DDBJ whole genome shotgun (WGS) entry which is preliminary data.</text>
</comment>
<dbReference type="GO" id="GO:0016787">
    <property type="term" value="F:hydrolase activity"/>
    <property type="evidence" value="ECO:0007669"/>
    <property type="project" value="UniProtKB-KW"/>
</dbReference>
<dbReference type="EMBL" id="SRSF01000002">
    <property type="protein sequence ID" value="THH40402.1"/>
    <property type="molecule type" value="Genomic_DNA"/>
</dbReference>
<keyword evidence="2" id="KW-0472">Membrane</keyword>
<keyword evidence="3" id="KW-0732">Signal</keyword>